<dbReference type="STRING" id="927083.DB32_005272"/>
<dbReference type="Proteomes" id="UP000034883">
    <property type="component" value="Chromosome"/>
</dbReference>
<accession>A0A0F6W5R4</accession>
<keyword evidence="1" id="KW-1278">Translocase</keyword>
<keyword evidence="1" id="KW-0874">Quinone</keyword>
<dbReference type="Gene3D" id="1.10.645.10">
    <property type="entry name" value="Cytochrome-c3 Hydrogenase, chain B"/>
    <property type="match status" value="1"/>
</dbReference>
<dbReference type="PANTHER" id="PTHR11993">
    <property type="entry name" value="NADH-UBIQUINONE OXIDOREDUCTASE 49 KDA SUBUNIT"/>
    <property type="match status" value="1"/>
</dbReference>
<dbReference type="NCBIfam" id="NF004739">
    <property type="entry name" value="PRK06075.1"/>
    <property type="match status" value="1"/>
</dbReference>
<keyword evidence="1 3" id="KW-0830">Ubiquinone</keyword>
<dbReference type="GO" id="GO:0050136">
    <property type="term" value="F:NADH dehydrogenase (quinone) (non-electrogenic) activity"/>
    <property type="evidence" value="ECO:0007669"/>
    <property type="project" value="UniProtKB-UniRule"/>
</dbReference>
<dbReference type="RefSeq" id="WP_053235305.1">
    <property type="nucleotide sequence ID" value="NZ_CP011125.1"/>
</dbReference>
<keyword evidence="1" id="KW-1003">Cell membrane</keyword>
<dbReference type="GO" id="GO:0048038">
    <property type="term" value="F:quinone binding"/>
    <property type="evidence" value="ECO:0007669"/>
    <property type="project" value="UniProtKB-KW"/>
</dbReference>
<dbReference type="AlphaFoldDB" id="A0A0F6W5R4"/>
<dbReference type="KEGG" id="samy:DB32_005272"/>
<comment type="catalytic activity">
    <reaction evidence="1">
        <text>a quinone + NADH + 5 H(+)(in) = a quinol + NAD(+) + 4 H(+)(out)</text>
        <dbReference type="Rhea" id="RHEA:57888"/>
        <dbReference type="ChEBI" id="CHEBI:15378"/>
        <dbReference type="ChEBI" id="CHEBI:24646"/>
        <dbReference type="ChEBI" id="CHEBI:57540"/>
        <dbReference type="ChEBI" id="CHEBI:57945"/>
        <dbReference type="ChEBI" id="CHEBI:132124"/>
    </reaction>
</comment>
<dbReference type="HAMAP" id="MF_01358">
    <property type="entry name" value="NDH1_NuoD"/>
    <property type="match status" value="1"/>
</dbReference>
<dbReference type="OrthoDB" id="9801496at2"/>
<organism evidence="3 4">
    <name type="scientific">Sandaracinus amylolyticus</name>
    <dbReference type="NCBI Taxonomy" id="927083"/>
    <lineage>
        <taxon>Bacteria</taxon>
        <taxon>Pseudomonadati</taxon>
        <taxon>Myxococcota</taxon>
        <taxon>Polyangia</taxon>
        <taxon>Polyangiales</taxon>
        <taxon>Sandaracinaceae</taxon>
        <taxon>Sandaracinus</taxon>
    </lineage>
</organism>
<dbReference type="EMBL" id="CP011125">
    <property type="protein sequence ID" value="AKF08123.1"/>
    <property type="molecule type" value="Genomic_DNA"/>
</dbReference>
<sequence length="405" mass="45834">MEPFYEDEEHEGTLELPAEPMRINMGPSHPAMHGTIRMVLELDGETVMDLDIQPGYLHRGFEKSCERGNWTQVFPYADRLNYVSPMLCNVGFSLAVEKLAGLKVPERCTWYRMILGEISRITDHLTCNSATAMELGAFTPFLWCIKVRDWLWDVLEQETGARMTHSFGRIGGMAKEPTPHFKESVRAVLPQVDEVLLETESLLLKNRIFLDRTQGIGKLSKERALAWGVTGPVLRSTGVDYDVRKAHPYMFYDAVDFDVPVGHDGDNYDRFMVRFEEVRQSMKIIEQCLDKMPDKGPINADDPRFVLPEKLDVYNTIEATIAHFKIVMEGIKVPAGECYSFTEGGNGELGFFIVSDGSGTPYRVRCRPPCFYNLQACREMLIGDMVADIVPTFGSINMIGGECDR</sequence>
<evidence type="ECO:0000256" key="1">
    <source>
        <dbReference type="HAMAP-Rule" id="MF_01358"/>
    </source>
</evidence>
<dbReference type="InterPro" id="IPR001135">
    <property type="entry name" value="NADH_Q_OxRdtase_suD"/>
</dbReference>
<evidence type="ECO:0000313" key="3">
    <source>
        <dbReference type="EMBL" id="AKF08123.1"/>
    </source>
</evidence>
<dbReference type="EC" id="7.1.1.-" evidence="1"/>
<reference evidence="3 4" key="1">
    <citation type="submission" date="2015-03" db="EMBL/GenBank/DDBJ databases">
        <title>Genome assembly of Sandaracinus amylolyticus DSM 53668.</title>
        <authorList>
            <person name="Sharma G."/>
            <person name="Subramanian S."/>
        </authorList>
    </citation>
    <scope>NUCLEOTIDE SEQUENCE [LARGE SCALE GENOMIC DNA]</scope>
    <source>
        <strain evidence="3 4">DSM 53668</strain>
    </source>
</reference>
<feature type="domain" description="NADH-quinone oxidoreductase subunit D" evidence="2">
    <location>
        <begin position="135"/>
        <end position="405"/>
    </location>
</feature>
<name>A0A0F6W5R4_9BACT</name>
<keyword evidence="4" id="KW-1185">Reference proteome</keyword>
<evidence type="ECO:0000313" key="4">
    <source>
        <dbReference type="Proteomes" id="UP000034883"/>
    </source>
</evidence>
<dbReference type="PANTHER" id="PTHR11993:SF10">
    <property type="entry name" value="NADH DEHYDROGENASE [UBIQUINONE] IRON-SULFUR PROTEIN 2, MITOCHONDRIAL"/>
    <property type="match status" value="1"/>
</dbReference>
<dbReference type="InterPro" id="IPR022885">
    <property type="entry name" value="NDH1_su_D/H"/>
</dbReference>
<comment type="function">
    <text evidence="1">NDH-1 shuttles electrons from NADH, via FMN and iron-sulfur (Fe-S) centers, to quinones in the respiratory chain. The immediate electron acceptor for the enzyme in this species is believed to be ubiquinone. Couples the redox reaction to proton translocation (for every two electrons transferred, four hydrogen ions are translocated across the cytoplasmic membrane), and thus conserves the redox energy in a proton gradient.</text>
</comment>
<keyword evidence="1" id="KW-0813">Transport</keyword>
<keyword evidence="1" id="KW-0520">NAD</keyword>
<comment type="similarity">
    <text evidence="1">Belongs to the complex I 49 kDa subunit family.</text>
</comment>
<dbReference type="GO" id="GO:0051287">
    <property type="term" value="F:NAD binding"/>
    <property type="evidence" value="ECO:0007669"/>
    <property type="project" value="InterPro"/>
</dbReference>
<gene>
    <name evidence="1" type="primary">nuoD</name>
    <name evidence="3" type="ORF">DB32_005272</name>
</gene>
<proteinExistence type="inferred from homology"/>
<dbReference type="GO" id="GO:0005886">
    <property type="term" value="C:plasma membrane"/>
    <property type="evidence" value="ECO:0007669"/>
    <property type="project" value="UniProtKB-SubCell"/>
</dbReference>
<dbReference type="SUPFAM" id="SSF56762">
    <property type="entry name" value="HydB/Nqo4-like"/>
    <property type="match status" value="1"/>
</dbReference>
<dbReference type="InterPro" id="IPR029014">
    <property type="entry name" value="NiFe-Hase_large"/>
</dbReference>
<protein>
    <recommendedName>
        <fullName evidence="1">NADH-quinone oxidoreductase subunit D</fullName>
        <ecNumber evidence="1">7.1.1.-</ecNumber>
    </recommendedName>
    <alternativeName>
        <fullName evidence="1">NADH dehydrogenase I subunit D</fullName>
    </alternativeName>
    <alternativeName>
        <fullName evidence="1">NDH-1 subunit D</fullName>
    </alternativeName>
</protein>
<dbReference type="Pfam" id="PF00346">
    <property type="entry name" value="Complex1_49kDa"/>
    <property type="match status" value="1"/>
</dbReference>
<dbReference type="NCBIfam" id="TIGR01962">
    <property type="entry name" value="NuoD"/>
    <property type="match status" value="1"/>
</dbReference>
<evidence type="ECO:0000259" key="2">
    <source>
        <dbReference type="Pfam" id="PF00346"/>
    </source>
</evidence>
<keyword evidence="1" id="KW-0472">Membrane</keyword>
<comment type="subcellular location">
    <subcellularLocation>
        <location evidence="1">Cell membrane</location>
        <topology evidence="1">Peripheral membrane protein</topology>
        <orientation evidence="1">Cytoplasmic side</orientation>
    </subcellularLocation>
</comment>
<comment type="subunit">
    <text evidence="1">NDH-1 is composed of 14 different subunits. Subunits NuoB, C, D, E, F, and G constitute the peripheral sector of the complex.</text>
</comment>